<accession>A0A0G0XCF3</accession>
<protein>
    <recommendedName>
        <fullName evidence="1">Tellurite resistance methyltransferase TehB-like domain-containing protein</fullName>
    </recommendedName>
</protein>
<evidence type="ECO:0000313" key="3">
    <source>
        <dbReference type="Proteomes" id="UP000034920"/>
    </source>
</evidence>
<feature type="domain" description="Tellurite resistance methyltransferase TehB-like" evidence="1">
    <location>
        <begin position="10"/>
        <end position="87"/>
    </location>
</feature>
<dbReference type="AlphaFoldDB" id="A0A0G0XCF3"/>
<evidence type="ECO:0000313" key="2">
    <source>
        <dbReference type="EMBL" id="KKS22565.1"/>
    </source>
</evidence>
<dbReference type="InterPro" id="IPR015985">
    <property type="entry name" value="TehB-like_dom"/>
</dbReference>
<reference evidence="2 3" key="1">
    <citation type="journal article" date="2015" name="Nature">
        <title>rRNA introns, odd ribosomes, and small enigmatic genomes across a large radiation of phyla.</title>
        <authorList>
            <person name="Brown C.T."/>
            <person name="Hug L.A."/>
            <person name="Thomas B.C."/>
            <person name="Sharon I."/>
            <person name="Castelle C.J."/>
            <person name="Singh A."/>
            <person name="Wilkins M.J."/>
            <person name="Williams K.H."/>
            <person name="Banfield J.F."/>
        </authorList>
    </citation>
    <scope>NUCLEOTIDE SEQUENCE [LARGE SCALE GENOMIC DNA]</scope>
</reference>
<gene>
    <name evidence="2" type="ORF">UU80_C0005G0010</name>
</gene>
<dbReference type="EMBL" id="LCCA01000005">
    <property type="protein sequence ID" value="KKS22565.1"/>
    <property type="molecule type" value="Genomic_DNA"/>
</dbReference>
<dbReference type="Pfam" id="PF03848">
    <property type="entry name" value="TehB"/>
    <property type="match status" value="1"/>
</dbReference>
<comment type="caution">
    <text evidence="2">The sequence shown here is derived from an EMBL/GenBank/DDBJ whole genome shotgun (WGS) entry which is preliminary data.</text>
</comment>
<organism evidence="2 3">
    <name type="scientific">candidate division WWE3 bacterium GW2011_GWA1_41_8</name>
    <dbReference type="NCBI Taxonomy" id="1619103"/>
    <lineage>
        <taxon>Bacteria</taxon>
        <taxon>Katanobacteria</taxon>
    </lineage>
</organism>
<proteinExistence type="predicted"/>
<sequence>MITLVVSSPCIFLEGGSAYRLLNSIMEHTSPGGINLLIGFTNVGDFQKNPIAKTKLYPQKDYILELYKNNGFEVLKYNTKMGLTKSGEQQEKFFLLTRKN</sequence>
<evidence type="ECO:0000259" key="1">
    <source>
        <dbReference type="Pfam" id="PF03848"/>
    </source>
</evidence>
<name>A0A0G0XCF3_UNCKA</name>
<dbReference type="Proteomes" id="UP000034920">
    <property type="component" value="Unassembled WGS sequence"/>
</dbReference>